<reference evidence="2" key="3">
    <citation type="journal article" date="2017" name="Nature">
        <title>Genome sequence of the progenitor of the wheat D genome Aegilops tauschii.</title>
        <authorList>
            <person name="Luo M.C."/>
            <person name="Gu Y.Q."/>
            <person name="Puiu D."/>
            <person name="Wang H."/>
            <person name="Twardziok S.O."/>
            <person name="Deal K.R."/>
            <person name="Huo N."/>
            <person name="Zhu T."/>
            <person name="Wang L."/>
            <person name="Wang Y."/>
            <person name="McGuire P.E."/>
            <person name="Liu S."/>
            <person name="Long H."/>
            <person name="Ramasamy R.K."/>
            <person name="Rodriguez J.C."/>
            <person name="Van S.L."/>
            <person name="Yuan L."/>
            <person name="Wang Z."/>
            <person name="Xia Z."/>
            <person name="Xiao L."/>
            <person name="Anderson O.D."/>
            <person name="Ouyang S."/>
            <person name="Liang Y."/>
            <person name="Zimin A.V."/>
            <person name="Pertea G."/>
            <person name="Qi P."/>
            <person name="Bennetzen J.L."/>
            <person name="Dai X."/>
            <person name="Dawson M.W."/>
            <person name="Muller H.G."/>
            <person name="Kugler K."/>
            <person name="Rivarola-Duarte L."/>
            <person name="Spannagl M."/>
            <person name="Mayer K.F.X."/>
            <person name="Lu F.H."/>
            <person name="Bevan M.W."/>
            <person name="Leroy P."/>
            <person name="Li P."/>
            <person name="You F.M."/>
            <person name="Sun Q."/>
            <person name="Liu Z."/>
            <person name="Lyons E."/>
            <person name="Wicker T."/>
            <person name="Salzberg S.L."/>
            <person name="Devos K.M."/>
            <person name="Dvorak J."/>
        </authorList>
    </citation>
    <scope>NUCLEOTIDE SEQUENCE [LARGE SCALE GENOMIC DNA]</scope>
    <source>
        <strain evidence="2">cv. AL8/78</strain>
    </source>
</reference>
<dbReference type="GO" id="GO:0004672">
    <property type="term" value="F:protein kinase activity"/>
    <property type="evidence" value="ECO:0007669"/>
    <property type="project" value="InterPro"/>
</dbReference>
<feature type="domain" description="Protein kinase" evidence="1">
    <location>
        <begin position="1"/>
        <end position="145"/>
    </location>
</feature>
<reference evidence="2" key="5">
    <citation type="journal article" date="2021" name="G3 (Bethesda)">
        <title>Aegilops tauschii genome assembly Aet v5.0 features greater sequence contiguity and improved annotation.</title>
        <authorList>
            <person name="Wang L."/>
            <person name="Zhu T."/>
            <person name="Rodriguez J.C."/>
            <person name="Deal K.R."/>
            <person name="Dubcovsky J."/>
            <person name="McGuire P.E."/>
            <person name="Lux T."/>
            <person name="Spannagl M."/>
            <person name="Mayer K.F.X."/>
            <person name="Baldrich P."/>
            <person name="Meyers B.C."/>
            <person name="Huo N."/>
            <person name="Gu Y.Q."/>
            <person name="Zhou H."/>
            <person name="Devos K.M."/>
            <person name="Bennetzen J.L."/>
            <person name="Unver T."/>
            <person name="Budak H."/>
            <person name="Gulick P.J."/>
            <person name="Galiba G."/>
            <person name="Kalapos B."/>
            <person name="Nelson D.R."/>
            <person name="Li P."/>
            <person name="You F.M."/>
            <person name="Luo M.C."/>
            <person name="Dvorak J."/>
        </authorList>
    </citation>
    <scope>NUCLEOTIDE SEQUENCE [LARGE SCALE GENOMIC DNA]</scope>
    <source>
        <strain evidence="2">cv. AL8/78</strain>
    </source>
</reference>
<dbReference type="Pfam" id="PF00069">
    <property type="entry name" value="Pkinase"/>
    <property type="match status" value="1"/>
</dbReference>
<evidence type="ECO:0000313" key="2">
    <source>
        <dbReference type="EnsemblPlants" id="AET5Gv20909800.4"/>
    </source>
</evidence>
<evidence type="ECO:0000259" key="1">
    <source>
        <dbReference type="PROSITE" id="PS50011"/>
    </source>
</evidence>
<organism evidence="2 3">
    <name type="scientific">Aegilops tauschii subsp. strangulata</name>
    <name type="common">Goatgrass</name>
    <dbReference type="NCBI Taxonomy" id="200361"/>
    <lineage>
        <taxon>Eukaryota</taxon>
        <taxon>Viridiplantae</taxon>
        <taxon>Streptophyta</taxon>
        <taxon>Embryophyta</taxon>
        <taxon>Tracheophyta</taxon>
        <taxon>Spermatophyta</taxon>
        <taxon>Magnoliopsida</taxon>
        <taxon>Liliopsida</taxon>
        <taxon>Poales</taxon>
        <taxon>Poaceae</taxon>
        <taxon>BOP clade</taxon>
        <taxon>Pooideae</taxon>
        <taxon>Triticodae</taxon>
        <taxon>Triticeae</taxon>
        <taxon>Triticinae</taxon>
        <taxon>Aegilops</taxon>
    </lineage>
</organism>
<dbReference type="PROSITE" id="PS50011">
    <property type="entry name" value="PROTEIN_KINASE_DOM"/>
    <property type="match status" value="1"/>
</dbReference>
<dbReference type="STRING" id="200361.A0A453LU64"/>
<dbReference type="PANTHER" id="PTHR48010">
    <property type="entry name" value="OS05G0588300 PROTEIN"/>
    <property type="match status" value="1"/>
</dbReference>
<proteinExistence type="predicted"/>
<dbReference type="InterPro" id="IPR000719">
    <property type="entry name" value="Prot_kinase_dom"/>
</dbReference>
<reference evidence="3" key="2">
    <citation type="journal article" date="2017" name="Nat. Plants">
        <title>The Aegilops tauschii genome reveals multiple impacts of transposons.</title>
        <authorList>
            <person name="Zhao G."/>
            <person name="Zou C."/>
            <person name="Li K."/>
            <person name="Wang K."/>
            <person name="Li T."/>
            <person name="Gao L."/>
            <person name="Zhang X."/>
            <person name="Wang H."/>
            <person name="Yang Z."/>
            <person name="Liu X."/>
            <person name="Jiang W."/>
            <person name="Mao L."/>
            <person name="Kong X."/>
            <person name="Jiao Y."/>
            <person name="Jia J."/>
        </authorList>
    </citation>
    <scope>NUCLEOTIDE SEQUENCE [LARGE SCALE GENOMIC DNA]</scope>
    <source>
        <strain evidence="3">cv. AL8/78</strain>
    </source>
</reference>
<dbReference type="Gramene" id="AET5Gv20909800.4">
    <property type="protein sequence ID" value="AET5Gv20909800.4"/>
    <property type="gene ID" value="AET5Gv20909800"/>
</dbReference>
<dbReference type="InterPro" id="IPR011009">
    <property type="entry name" value="Kinase-like_dom_sf"/>
</dbReference>
<dbReference type="AlphaFoldDB" id="A0A453LU64"/>
<keyword evidence="3" id="KW-1185">Reference proteome</keyword>
<sequence>SYPNSPSPATADHKQVRGGAVLPDFCLHPIFAPSFVRTDAGGYRAPEVLDTRRPTLKADVYSLGVLLLELLTGKSPTAGGCRRHAGPARLVQSVARKEWMAEVFDVELVWLGASAEEEMAALLQAPAELRHRGNNSKLHGLHAATQRHVLHAA</sequence>
<dbReference type="SUPFAM" id="SSF56112">
    <property type="entry name" value="Protein kinase-like (PK-like)"/>
    <property type="match status" value="1"/>
</dbReference>
<evidence type="ECO:0000313" key="3">
    <source>
        <dbReference type="Proteomes" id="UP000015105"/>
    </source>
</evidence>
<reference evidence="3" key="1">
    <citation type="journal article" date="2014" name="Science">
        <title>Ancient hybridizations among the ancestral genomes of bread wheat.</title>
        <authorList>
            <consortium name="International Wheat Genome Sequencing Consortium,"/>
            <person name="Marcussen T."/>
            <person name="Sandve S.R."/>
            <person name="Heier L."/>
            <person name="Spannagl M."/>
            <person name="Pfeifer M."/>
            <person name="Jakobsen K.S."/>
            <person name="Wulff B.B."/>
            <person name="Steuernagel B."/>
            <person name="Mayer K.F."/>
            <person name="Olsen O.A."/>
        </authorList>
    </citation>
    <scope>NUCLEOTIDE SEQUENCE [LARGE SCALE GENOMIC DNA]</scope>
    <source>
        <strain evidence="3">cv. AL8/78</strain>
    </source>
</reference>
<dbReference type="Gramene" id="AET5Gv20909800.11">
    <property type="protein sequence ID" value="AET5Gv20909800.11"/>
    <property type="gene ID" value="AET5Gv20909800"/>
</dbReference>
<dbReference type="Gene3D" id="1.10.510.10">
    <property type="entry name" value="Transferase(Phosphotransferase) domain 1"/>
    <property type="match status" value="1"/>
</dbReference>
<dbReference type="InterPro" id="IPR050994">
    <property type="entry name" value="At_inactive_RLKs"/>
</dbReference>
<dbReference type="EnsemblPlants" id="AET5Gv20909800.11">
    <property type="protein sequence ID" value="AET5Gv20909800.11"/>
    <property type="gene ID" value="AET5Gv20909800"/>
</dbReference>
<reference evidence="2" key="4">
    <citation type="submission" date="2019-03" db="UniProtKB">
        <authorList>
            <consortium name="EnsemblPlants"/>
        </authorList>
    </citation>
    <scope>IDENTIFICATION</scope>
</reference>
<dbReference type="PANTHER" id="PTHR48010:SF55">
    <property type="entry name" value="OS01G0607900 PROTEIN"/>
    <property type="match status" value="1"/>
</dbReference>
<dbReference type="Gramene" id="AET5Gv20909800.3">
    <property type="protein sequence ID" value="AET5Gv20909800.3"/>
    <property type="gene ID" value="AET5Gv20909800"/>
</dbReference>
<dbReference type="EnsemblPlants" id="AET5Gv20909800.4">
    <property type="protein sequence ID" value="AET5Gv20909800.4"/>
    <property type="gene ID" value="AET5Gv20909800"/>
</dbReference>
<dbReference type="Proteomes" id="UP000015105">
    <property type="component" value="Chromosome 5D"/>
</dbReference>
<name>A0A453LU64_AEGTS</name>
<protein>
    <recommendedName>
        <fullName evidence="1">Protein kinase domain-containing protein</fullName>
    </recommendedName>
</protein>
<accession>A0A453LU64</accession>
<dbReference type="GO" id="GO:0005524">
    <property type="term" value="F:ATP binding"/>
    <property type="evidence" value="ECO:0007669"/>
    <property type="project" value="InterPro"/>
</dbReference>
<dbReference type="EnsemblPlants" id="AET5Gv20909800.3">
    <property type="protein sequence ID" value="AET5Gv20909800.3"/>
    <property type="gene ID" value="AET5Gv20909800"/>
</dbReference>